<keyword evidence="3" id="KW-1185">Reference proteome</keyword>
<dbReference type="Pfam" id="PF03004">
    <property type="entry name" value="Transposase_24"/>
    <property type="match status" value="1"/>
</dbReference>
<protein>
    <recommendedName>
        <fullName evidence="4">Transposase Tnp1/En/Spm-like domain-containing protein</fullName>
    </recommendedName>
</protein>
<dbReference type="PANTHER" id="PTHR33144:SF16">
    <property type="entry name" value="OS02G0129000 PROTEIN"/>
    <property type="match status" value="1"/>
</dbReference>
<reference evidence="2" key="2">
    <citation type="submission" date="2018-03" db="EMBL/GenBank/DDBJ databases">
        <title>The Triticum urartu genome reveals the dynamic nature of wheat genome evolution.</title>
        <authorList>
            <person name="Ling H."/>
            <person name="Ma B."/>
            <person name="Shi X."/>
            <person name="Liu H."/>
            <person name="Dong L."/>
            <person name="Sun H."/>
            <person name="Cao Y."/>
            <person name="Gao Q."/>
            <person name="Zheng S."/>
            <person name="Li Y."/>
            <person name="Yu Y."/>
            <person name="Du H."/>
            <person name="Qi M."/>
            <person name="Li Y."/>
            <person name="Yu H."/>
            <person name="Cui Y."/>
            <person name="Wang N."/>
            <person name="Chen C."/>
            <person name="Wu H."/>
            <person name="Zhao Y."/>
            <person name="Zhang J."/>
            <person name="Li Y."/>
            <person name="Zhou W."/>
            <person name="Zhang B."/>
            <person name="Hu W."/>
            <person name="Eijk M."/>
            <person name="Tang J."/>
            <person name="Witsenboer H."/>
            <person name="Zhao S."/>
            <person name="Li Z."/>
            <person name="Zhang A."/>
            <person name="Wang D."/>
            <person name="Liang C."/>
        </authorList>
    </citation>
    <scope>NUCLEOTIDE SEQUENCE [LARGE SCALE GENOMIC DNA]</scope>
    <source>
        <strain evidence="2">cv. G1812</strain>
    </source>
</reference>
<feature type="region of interest" description="Disordered" evidence="1">
    <location>
        <begin position="233"/>
        <end position="341"/>
    </location>
</feature>
<organism evidence="2 3">
    <name type="scientific">Triticum urartu</name>
    <name type="common">Red wild einkorn</name>
    <name type="synonym">Crithodium urartu</name>
    <dbReference type="NCBI Taxonomy" id="4572"/>
    <lineage>
        <taxon>Eukaryota</taxon>
        <taxon>Viridiplantae</taxon>
        <taxon>Streptophyta</taxon>
        <taxon>Embryophyta</taxon>
        <taxon>Tracheophyta</taxon>
        <taxon>Spermatophyta</taxon>
        <taxon>Magnoliopsida</taxon>
        <taxon>Liliopsida</taxon>
        <taxon>Poales</taxon>
        <taxon>Poaceae</taxon>
        <taxon>BOP clade</taxon>
        <taxon>Pooideae</taxon>
        <taxon>Triticodae</taxon>
        <taxon>Triticeae</taxon>
        <taxon>Triticinae</taxon>
        <taxon>Triticum</taxon>
    </lineage>
</organism>
<dbReference type="InterPro" id="IPR004252">
    <property type="entry name" value="Probable_transposase_24"/>
</dbReference>
<sequence length="401" mass="45573">MRFLYPSRLEKYILKKIGDRWREHKSDLKALYFDANKNMEANNTNVPKGVIKDQWITLVSNWMTPKAQGISETNRNNCAMRKSKHTAGTKSFPRVREELRLKDPEKKYPHRAVLYMHTHKHKSDKKMNEQVVDLKKRIAANPNLVDTSRGKTTWKGDVLNAVLGPDKPGHVHGLGLVPNPNQVFDVSTSRHFQNIHLSSLEDTPNEDLLAVRLKMEKLEKRVENQDAEILELKGKTKNSEGQRIYGDGHSQQLGTVGQQNNVKSKGTFLDDREMQPSYKRPAVDKNNESFIHGENVQQEKENTSADKGSLGEESTSQDALCVGKTNSKQKRVYSDSRSQQLGTVGRQNNVMSKQNSLYDVEMQPSNKRPSKDKVCSFIYCSVSNMVEQQLIVTSSSHGRNV</sequence>
<dbReference type="AlphaFoldDB" id="A0A8R7R1M2"/>
<dbReference type="Proteomes" id="UP000015106">
    <property type="component" value="Chromosome 7"/>
</dbReference>
<evidence type="ECO:0000313" key="3">
    <source>
        <dbReference type="Proteomes" id="UP000015106"/>
    </source>
</evidence>
<dbReference type="PANTHER" id="PTHR33144">
    <property type="entry name" value="OS10G0409366 PROTEIN-RELATED"/>
    <property type="match status" value="1"/>
</dbReference>
<reference evidence="2" key="3">
    <citation type="submission" date="2022-06" db="UniProtKB">
        <authorList>
            <consortium name="EnsemblPlants"/>
        </authorList>
    </citation>
    <scope>IDENTIFICATION</scope>
</reference>
<reference evidence="3" key="1">
    <citation type="journal article" date="2013" name="Nature">
        <title>Draft genome of the wheat A-genome progenitor Triticum urartu.</title>
        <authorList>
            <person name="Ling H.Q."/>
            <person name="Zhao S."/>
            <person name="Liu D."/>
            <person name="Wang J."/>
            <person name="Sun H."/>
            <person name="Zhang C."/>
            <person name="Fan H."/>
            <person name="Li D."/>
            <person name="Dong L."/>
            <person name="Tao Y."/>
            <person name="Gao C."/>
            <person name="Wu H."/>
            <person name="Li Y."/>
            <person name="Cui Y."/>
            <person name="Guo X."/>
            <person name="Zheng S."/>
            <person name="Wang B."/>
            <person name="Yu K."/>
            <person name="Liang Q."/>
            <person name="Yang W."/>
            <person name="Lou X."/>
            <person name="Chen J."/>
            <person name="Feng M."/>
            <person name="Jian J."/>
            <person name="Zhang X."/>
            <person name="Luo G."/>
            <person name="Jiang Y."/>
            <person name="Liu J."/>
            <person name="Wang Z."/>
            <person name="Sha Y."/>
            <person name="Zhang B."/>
            <person name="Wu H."/>
            <person name="Tang D."/>
            <person name="Shen Q."/>
            <person name="Xue P."/>
            <person name="Zou S."/>
            <person name="Wang X."/>
            <person name="Liu X."/>
            <person name="Wang F."/>
            <person name="Yang Y."/>
            <person name="An X."/>
            <person name="Dong Z."/>
            <person name="Zhang K."/>
            <person name="Zhang X."/>
            <person name="Luo M.C."/>
            <person name="Dvorak J."/>
            <person name="Tong Y."/>
            <person name="Wang J."/>
            <person name="Yang H."/>
            <person name="Li Z."/>
            <person name="Wang D."/>
            <person name="Zhang A."/>
            <person name="Wang J."/>
        </authorList>
    </citation>
    <scope>NUCLEOTIDE SEQUENCE</scope>
    <source>
        <strain evidence="3">cv. G1812</strain>
    </source>
</reference>
<accession>A0A8R7R1M2</accession>
<name>A0A8R7R1M2_TRIUA</name>
<evidence type="ECO:0000256" key="1">
    <source>
        <dbReference type="SAM" id="MobiDB-lite"/>
    </source>
</evidence>
<evidence type="ECO:0008006" key="4">
    <source>
        <dbReference type="Google" id="ProtNLM"/>
    </source>
</evidence>
<dbReference type="EnsemblPlants" id="TuG1812G0700002195.01.T01">
    <property type="protein sequence ID" value="TuG1812G0700002195.01.T01"/>
    <property type="gene ID" value="TuG1812G0700002195.01"/>
</dbReference>
<proteinExistence type="predicted"/>
<evidence type="ECO:0000313" key="2">
    <source>
        <dbReference type="EnsemblPlants" id="TuG1812G0700002195.01.T01"/>
    </source>
</evidence>
<feature type="compositionally biased region" description="Polar residues" evidence="1">
    <location>
        <begin position="249"/>
        <end position="264"/>
    </location>
</feature>
<dbReference type="Gramene" id="TuG1812G0700002195.01.T01">
    <property type="protein sequence ID" value="TuG1812G0700002195.01.T01"/>
    <property type="gene ID" value="TuG1812G0700002195.01"/>
</dbReference>